<proteinExistence type="predicted"/>
<dbReference type="PANTHER" id="PTHR43279">
    <property type="entry name" value="CATECHOL-2,3-DIOXYGENASE"/>
    <property type="match status" value="1"/>
</dbReference>
<name>W4QGL4_9BACI</name>
<reference evidence="2" key="1">
    <citation type="journal article" date="2014" name="Genome Announc.">
        <title>Draft Genome Sequences of Three Alkaliphilic Bacillus Strains, Bacillus wakoensis JCM 9140T, Bacillus akibai JCM 9157T, and Bacillus hemicellulosilyticus JCM 9152T.</title>
        <authorList>
            <person name="Yuki M."/>
            <person name="Oshima K."/>
            <person name="Suda W."/>
            <person name="Oshida Y."/>
            <person name="Kitamura K."/>
            <person name="Iida T."/>
            <person name="Hattori M."/>
            <person name="Ohkuma M."/>
        </authorList>
    </citation>
    <scope>NUCLEOTIDE SEQUENCE [LARGE SCALE GENOMIC DNA]</scope>
    <source>
        <strain evidence="2">JCM 9152</strain>
    </source>
</reference>
<accession>W4QGL4</accession>
<protein>
    <submittedName>
        <fullName evidence="2">Glyoxalase family protein</fullName>
    </submittedName>
</protein>
<evidence type="ECO:0000313" key="3">
    <source>
        <dbReference type="Proteomes" id="UP000018895"/>
    </source>
</evidence>
<dbReference type="AlphaFoldDB" id="W4QGL4"/>
<dbReference type="Proteomes" id="UP000018895">
    <property type="component" value="Unassembled WGS sequence"/>
</dbReference>
<feature type="domain" description="VOC" evidence="1">
    <location>
        <begin position="10"/>
        <end position="126"/>
    </location>
</feature>
<sequence>MNFHTAPHTFVNNVHLLVEDLERSFTFYTKILGFILFDKSENQIRLTADGLHPLLTIEQPKQIKPKVRRTTGLYHFALLLPRRSDLAKSFLHLENKQWPIASSDHQVSEAIYLSDPDGNGIELYTDRDPTKWKWEKEQIHMTVDPLDFDSLLSEIDGDSKWSRLPSETVIGHIHLHVSHIDEA</sequence>
<gene>
    <name evidence="2" type="ORF">JCM9152_2495</name>
</gene>
<comment type="caution">
    <text evidence="2">The sequence shown here is derived from an EMBL/GenBank/DDBJ whole genome shotgun (WGS) entry which is preliminary data.</text>
</comment>
<evidence type="ECO:0000313" key="2">
    <source>
        <dbReference type="EMBL" id="GAE31057.1"/>
    </source>
</evidence>
<organism evidence="2 3">
    <name type="scientific">Halalkalibacter hemicellulosilyticusJCM 9152</name>
    <dbReference type="NCBI Taxonomy" id="1236971"/>
    <lineage>
        <taxon>Bacteria</taxon>
        <taxon>Bacillati</taxon>
        <taxon>Bacillota</taxon>
        <taxon>Bacilli</taxon>
        <taxon>Bacillales</taxon>
        <taxon>Bacillaceae</taxon>
        <taxon>Halalkalibacter</taxon>
    </lineage>
</organism>
<dbReference type="EMBL" id="BAUU01000016">
    <property type="protein sequence ID" value="GAE31057.1"/>
    <property type="molecule type" value="Genomic_DNA"/>
</dbReference>
<dbReference type="STRING" id="1236971.JCM9152_2495"/>
<dbReference type="Pfam" id="PF00903">
    <property type="entry name" value="Glyoxalase"/>
    <property type="match status" value="1"/>
</dbReference>
<dbReference type="RefSeq" id="WP_369384555.1">
    <property type="nucleotide sequence ID" value="NZ_BAUU01000016.1"/>
</dbReference>
<keyword evidence="3" id="KW-1185">Reference proteome</keyword>
<dbReference type="InterPro" id="IPR029068">
    <property type="entry name" value="Glyas_Bleomycin-R_OHBP_Dase"/>
</dbReference>
<dbReference type="PROSITE" id="PS51819">
    <property type="entry name" value="VOC"/>
    <property type="match status" value="1"/>
</dbReference>
<evidence type="ECO:0000259" key="1">
    <source>
        <dbReference type="PROSITE" id="PS51819"/>
    </source>
</evidence>
<dbReference type="InterPro" id="IPR004360">
    <property type="entry name" value="Glyas_Fos-R_dOase_dom"/>
</dbReference>
<dbReference type="SUPFAM" id="SSF54593">
    <property type="entry name" value="Glyoxalase/Bleomycin resistance protein/Dihydroxybiphenyl dioxygenase"/>
    <property type="match status" value="1"/>
</dbReference>
<dbReference type="InterPro" id="IPR037523">
    <property type="entry name" value="VOC_core"/>
</dbReference>
<dbReference type="Gene3D" id="3.10.180.10">
    <property type="entry name" value="2,3-Dihydroxybiphenyl 1,2-Dioxygenase, domain 1"/>
    <property type="match status" value="1"/>
</dbReference>
<dbReference type="PANTHER" id="PTHR43279:SF1">
    <property type="entry name" value="CATECHOL-2,3-DIOXYGENASE"/>
    <property type="match status" value="1"/>
</dbReference>